<name>A0ABS3VNV0_MICEH</name>
<evidence type="ECO:0000256" key="6">
    <source>
        <dbReference type="SAM" id="Phobius"/>
    </source>
</evidence>
<dbReference type="Pfam" id="PF00482">
    <property type="entry name" value="T2SSF"/>
    <property type="match status" value="1"/>
</dbReference>
<comment type="subcellular location">
    <subcellularLocation>
        <location evidence="1">Cell membrane</location>
        <topology evidence="1">Multi-pass membrane protein</topology>
    </subcellularLocation>
</comment>
<dbReference type="Proteomes" id="UP000823521">
    <property type="component" value="Unassembled WGS sequence"/>
</dbReference>
<evidence type="ECO:0000256" key="3">
    <source>
        <dbReference type="ARBA" id="ARBA00022692"/>
    </source>
</evidence>
<dbReference type="RefSeq" id="WP_208812989.1">
    <property type="nucleotide sequence ID" value="NZ_WVUH01000057.1"/>
</dbReference>
<dbReference type="PROSITE" id="PS50234">
    <property type="entry name" value="VWFA"/>
    <property type="match status" value="1"/>
</dbReference>
<comment type="caution">
    <text evidence="9">The sequence shown here is derived from an EMBL/GenBank/DDBJ whole genome shotgun (WGS) entry which is preliminary data.</text>
</comment>
<gene>
    <name evidence="9" type="ORF">GSF22_09485</name>
</gene>
<dbReference type="InterPro" id="IPR042094">
    <property type="entry name" value="T2SS_GspF_sf"/>
</dbReference>
<reference evidence="9 10" key="1">
    <citation type="submission" date="2019-12" db="EMBL/GenBank/DDBJ databases">
        <title>Whole genome sequencing of endophytic Actinobacterium Micromonospora sp. MPMI6T.</title>
        <authorList>
            <person name="Evv R."/>
            <person name="Podile A.R."/>
        </authorList>
    </citation>
    <scope>NUCLEOTIDE SEQUENCE [LARGE SCALE GENOMIC DNA]</scope>
    <source>
        <strain evidence="9 10">MPMI6</strain>
    </source>
</reference>
<dbReference type="Gene3D" id="1.20.81.30">
    <property type="entry name" value="Type II secretion system (T2SS), domain F"/>
    <property type="match status" value="1"/>
</dbReference>
<feature type="chain" id="PRO_5046503139" evidence="7">
    <location>
        <begin position="38"/>
        <end position="653"/>
    </location>
</feature>
<organism evidence="9 10">
    <name type="scientific">Micromonospora echinofusca</name>
    <dbReference type="NCBI Taxonomy" id="47858"/>
    <lineage>
        <taxon>Bacteria</taxon>
        <taxon>Bacillati</taxon>
        <taxon>Actinomycetota</taxon>
        <taxon>Actinomycetes</taxon>
        <taxon>Micromonosporales</taxon>
        <taxon>Micromonosporaceae</taxon>
        <taxon>Micromonospora</taxon>
    </lineage>
</organism>
<accession>A0ABS3VNV0</accession>
<dbReference type="Pfam" id="PF13519">
    <property type="entry name" value="VWA_2"/>
    <property type="match status" value="1"/>
</dbReference>
<dbReference type="SUPFAM" id="SSF53300">
    <property type="entry name" value="vWA-like"/>
    <property type="match status" value="1"/>
</dbReference>
<dbReference type="Gene3D" id="3.40.50.410">
    <property type="entry name" value="von Willebrand factor, type A domain"/>
    <property type="match status" value="1"/>
</dbReference>
<protein>
    <submittedName>
        <fullName evidence="9">VWA domain-containing protein</fullName>
    </submittedName>
</protein>
<dbReference type="InterPro" id="IPR018076">
    <property type="entry name" value="T2SS_GspF_dom"/>
</dbReference>
<evidence type="ECO:0000259" key="8">
    <source>
        <dbReference type="PROSITE" id="PS50234"/>
    </source>
</evidence>
<dbReference type="EMBL" id="WVUH01000057">
    <property type="protein sequence ID" value="MBO4206236.1"/>
    <property type="molecule type" value="Genomic_DNA"/>
</dbReference>
<dbReference type="SMART" id="SM00327">
    <property type="entry name" value="VWA"/>
    <property type="match status" value="1"/>
</dbReference>
<evidence type="ECO:0000256" key="4">
    <source>
        <dbReference type="ARBA" id="ARBA00022989"/>
    </source>
</evidence>
<feature type="transmembrane region" description="Helical" evidence="6">
    <location>
        <begin position="594"/>
        <end position="613"/>
    </location>
</feature>
<evidence type="ECO:0000256" key="7">
    <source>
        <dbReference type="SAM" id="SignalP"/>
    </source>
</evidence>
<dbReference type="PANTHER" id="PTHR35007:SF1">
    <property type="entry name" value="PILUS ASSEMBLY PROTEIN"/>
    <property type="match status" value="1"/>
</dbReference>
<evidence type="ECO:0000313" key="9">
    <source>
        <dbReference type="EMBL" id="MBO4206236.1"/>
    </source>
</evidence>
<keyword evidence="5 6" id="KW-0472">Membrane</keyword>
<feature type="transmembrane region" description="Helical" evidence="6">
    <location>
        <begin position="334"/>
        <end position="356"/>
    </location>
</feature>
<keyword evidence="7" id="KW-0732">Signal</keyword>
<feature type="domain" description="VWFA" evidence="8">
    <location>
        <begin position="100"/>
        <end position="268"/>
    </location>
</feature>
<evidence type="ECO:0000256" key="5">
    <source>
        <dbReference type="ARBA" id="ARBA00023136"/>
    </source>
</evidence>
<evidence type="ECO:0000256" key="2">
    <source>
        <dbReference type="ARBA" id="ARBA00022475"/>
    </source>
</evidence>
<keyword evidence="3 6" id="KW-0812">Transmembrane</keyword>
<keyword evidence="4 6" id="KW-1133">Transmembrane helix</keyword>
<feature type="transmembrane region" description="Helical" evidence="6">
    <location>
        <begin position="428"/>
        <end position="452"/>
    </location>
</feature>
<sequence>MSRPTSGRRGSRTVAAVLTVLAGLTALLTTTTGAARADSTLTVTGLEAAPGVVRFLLTARQLPRNAVLDPSTVTVTVGDTALPADAVAVSRSEGKLPPRALMVVLDVSGSVAGERLAAARAAARALATALPADVRLGLVAVTGTPAVLLAPTDDRDAFTAALDRLDARGDTALYDGVLLGADTLTGAGFGPDSDRRILVLSDGADTASQIPLSRLTGTLAAAGVPTDVVAFRAAPAGLANLRTISRATGGNLLTAATSTALTNTFRAAAATFSLVLAVEARVPNELARRDGDLRVAVTVAGTPLTTTVPVTLAGPVDDPATTLSAPSRPWLPGWAIWAAVAGFFTSVLVLVLVLAWPRSGKEQRISQIDQFGPAGAPRSPVVPTATVGTALTRTALAASESFVRSRNLETRIALRMEQAGLRLRPHEWVLLHGSAVVTGGALGVLAFGWLGLLAGPLAGWLAPRLYQSIRADRRSQQFAEQLPEALQLVGGSLRSGLSLGQALDAVVRESAEPISVEFGRALAEHRLGADLPEALERVAERVRSEDLRWVVMAVRIQRDVGGNLAEVLQTAVETMRERSRLRRHVRSLSAEGRLSAYVLVGLPIVLGLFMFVFRREYMAPLVTDPLGIVMLLVGLVLLLVGMVWMARVVKVEV</sequence>
<feature type="signal peptide" evidence="7">
    <location>
        <begin position="1"/>
        <end position="37"/>
    </location>
</feature>
<dbReference type="InterPro" id="IPR036465">
    <property type="entry name" value="vWFA_dom_sf"/>
</dbReference>
<evidence type="ECO:0000313" key="10">
    <source>
        <dbReference type="Proteomes" id="UP000823521"/>
    </source>
</evidence>
<keyword evidence="2" id="KW-1003">Cell membrane</keyword>
<evidence type="ECO:0000256" key="1">
    <source>
        <dbReference type="ARBA" id="ARBA00004651"/>
    </source>
</evidence>
<proteinExistence type="predicted"/>
<keyword evidence="10" id="KW-1185">Reference proteome</keyword>
<feature type="transmembrane region" description="Helical" evidence="6">
    <location>
        <begin position="625"/>
        <end position="646"/>
    </location>
</feature>
<dbReference type="InterPro" id="IPR002035">
    <property type="entry name" value="VWF_A"/>
</dbReference>
<dbReference type="PANTHER" id="PTHR35007">
    <property type="entry name" value="INTEGRAL MEMBRANE PROTEIN-RELATED"/>
    <property type="match status" value="1"/>
</dbReference>